<organism evidence="2 3">
    <name type="scientific">Chthonomonas calidirosea (strain DSM 23976 / ICMP 18418 / T49)</name>
    <dbReference type="NCBI Taxonomy" id="1303518"/>
    <lineage>
        <taxon>Bacteria</taxon>
        <taxon>Bacillati</taxon>
        <taxon>Armatimonadota</taxon>
        <taxon>Chthonomonadia</taxon>
        <taxon>Chthonomonadales</taxon>
        <taxon>Chthonomonadaceae</taxon>
        <taxon>Chthonomonas</taxon>
    </lineage>
</organism>
<reference evidence="3" key="1">
    <citation type="submission" date="2013-03" db="EMBL/GenBank/DDBJ databases">
        <title>Genome sequence of Chthonomonas calidirosea, the first sequenced genome from the Armatimonadetes phylum (formally candidate division OP10).</title>
        <authorList>
            <person name="Lee K.C.Y."/>
            <person name="Morgan X.C."/>
            <person name="Dunfield P.F."/>
            <person name="Tamas I."/>
            <person name="Houghton K.M."/>
            <person name="Vyssotski M."/>
            <person name="Ryan J.L.J."/>
            <person name="Lagutin K."/>
            <person name="McDonald I.R."/>
            <person name="Stott M.B."/>
        </authorList>
    </citation>
    <scope>NUCLEOTIDE SEQUENCE [LARGE SCALE GENOMIC DNA]</scope>
    <source>
        <strain evidence="3">DSM 23976 / ICMP 18418 / T49</strain>
    </source>
</reference>
<feature type="transmembrane region" description="Helical" evidence="1">
    <location>
        <begin position="451"/>
        <end position="468"/>
    </location>
</feature>
<feature type="transmembrane region" description="Helical" evidence="1">
    <location>
        <begin position="598"/>
        <end position="619"/>
    </location>
</feature>
<accession>S0ESY5</accession>
<gene>
    <name evidence="2" type="ORF">CCALI_00691</name>
</gene>
<name>S0ESY5_CHTCT</name>
<dbReference type="eggNOG" id="COG3119">
    <property type="taxonomic scope" value="Bacteria"/>
</dbReference>
<dbReference type="PATRIC" id="fig|1303518.3.peg.697"/>
<feature type="transmembrane region" description="Helical" evidence="1">
    <location>
        <begin position="686"/>
        <end position="703"/>
    </location>
</feature>
<keyword evidence="1" id="KW-1133">Transmembrane helix</keyword>
<feature type="transmembrane region" description="Helical" evidence="1">
    <location>
        <begin position="427"/>
        <end position="445"/>
    </location>
</feature>
<keyword evidence="3" id="KW-1185">Reference proteome</keyword>
<feature type="transmembrane region" description="Helical" evidence="1">
    <location>
        <begin position="653"/>
        <end position="674"/>
    </location>
</feature>
<dbReference type="KEGG" id="ccz:CCALI_00691"/>
<feature type="transmembrane region" description="Helical" evidence="1">
    <location>
        <begin position="519"/>
        <end position="541"/>
    </location>
</feature>
<keyword evidence="1" id="KW-0472">Membrane</keyword>
<dbReference type="Proteomes" id="UP000014227">
    <property type="component" value="Chromosome I"/>
</dbReference>
<protein>
    <submittedName>
        <fullName evidence="2">Uncharacterized protein</fullName>
    </submittedName>
</protein>
<keyword evidence="1" id="KW-0812">Transmembrane</keyword>
<feature type="transmembrane region" description="Helical" evidence="1">
    <location>
        <begin position="548"/>
        <end position="567"/>
    </location>
</feature>
<dbReference type="AlphaFoldDB" id="S0ESY5"/>
<dbReference type="STRING" id="454171.CP488_00462"/>
<sequence length="737" mass="79785">MNVQGTLRRKFSEAFMYLDTISYLLPIERKRVVVWLAFWLLLALHQCCRATPRVVLLVVPDLTCADLTTLPLRSSIEEFSSQGALGWMVCRAASNVPRSLLTAEGTDRLTSLLLSLGAGTRAVAPPDSFLAVYPPVPLGTMGSTLNVALLRRCYALNRRLEYPVDIGLLGTLVHRSGGATAAIADADNGFRANAALLVAMDAEGHVDFAGPRLFCAKGNLLAPEGAEADVEKMLSAFNQLPIKTRLTVISFFDLQRATEEATACLPAMAALYRQEALGRLTKLMQGIVEWLRGEPDVTLWCCAPGPGTYVTTDERLAPVLLMGKGIPKKGTIFAPSTRWDGLGLNSDLLPTIAQQLNLPNVPRSVVGRAWKFKEKGSVSLQSFCAYFRQLVTHAELQNLYGGLPILQLFCILGGVVCWRRRLLSPSVFGLIIGLLPALLLVLPALFTFNALIAGIALGISLMVIAAAAEWMSRTQRDAVAVLRTAAAVFVGCVVVDLLTGSHLMRQAWMSYSIMEGARFFGIGNEYMGALFGAALLLLPWLINEKGNWRLAVIIYFGIVFVTVWPQWGAKVGAIPTGVGAFGLALFAAIRQRISWKEFAWLCAFALLLFGGVAFVDLHFHGANESHLARALKGEGGGSLIVVVLRKLRMEEFLLFHSPWTAVLLGSLIAIGYFHRVQNANLGVVERAMWLGFYGGVVCALLFNDAGVPAAALLAQQGLGLALCEGAKQTDRLSEGIS</sequence>
<feature type="transmembrane region" description="Helical" evidence="1">
    <location>
        <begin position="573"/>
        <end position="589"/>
    </location>
</feature>
<dbReference type="EMBL" id="HF951689">
    <property type="protein sequence ID" value="CCW34516.1"/>
    <property type="molecule type" value="Genomic_DNA"/>
</dbReference>
<feature type="transmembrane region" description="Helical" evidence="1">
    <location>
        <begin position="399"/>
        <end position="418"/>
    </location>
</feature>
<dbReference type="HOGENOM" id="CLU_013382_1_0_0"/>
<evidence type="ECO:0000256" key="1">
    <source>
        <dbReference type="SAM" id="Phobius"/>
    </source>
</evidence>
<feature type="transmembrane region" description="Helical" evidence="1">
    <location>
        <begin position="480"/>
        <end position="499"/>
    </location>
</feature>
<proteinExistence type="predicted"/>
<evidence type="ECO:0000313" key="3">
    <source>
        <dbReference type="Proteomes" id="UP000014227"/>
    </source>
</evidence>
<evidence type="ECO:0000313" key="2">
    <source>
        <dbReference type="EMBL" id="CCW34516.1"/>
    </source>
</evidence>
<dbReference type="InParanoid" id="S0ESY5"/>